<dbReference type="PROSITE" id="PS51257">
    <property type="entry name" value="PROKAR_LIPOPROTEIN"/>
    <property type="match status" value="1"/>
</dbReference>
<keyword evidence="2" id="KW-1185">Reference proteome</keyword>
<evidence type="ECO:0000313" key="1">
    <source>
        <dbReference type="EMBL" id="QQT00336.1"/>
    </source>
</evidence>
<dbReference type="AlphaFoldDB" id="A0A974NLY9"/>
<name>A0A974NLY9_PERPY</name>
<gene>
    <name evidence="1" type="ORF">I6J18_22675</name>
</gene>
<protein>
    <recommendedName>
        <fullName evidence="3">Lipoprotein</fullName>
    </recommendedName>
</protein>
<dbReference type="Proteomes" id="UP000595254">
    <property type="component" value="Chromosome"/>
</dbReference>
<dbReference type="KEGG" id="ppsr:I6J18_22675"/>
<evidence type="ECO:0000313" key="2">
    <source>
        <dbReference type="Proteomes" id="UP000595254"/>
    </source>
</evidence>
<dbReference type="EMBL" id="CP068053">
    <property type="protein sequence ID" value="QQT00336.1"/>
    <property type="molecule type" value="Genomic_DNA"/>
</dbReference>
<evidence type="ECO:0008006" key="3">
    <source>
        <dbReference type="Google" id="ProtNLM"/>
    </source>
</evidence>
<reference evidence="1 2" key="1">
    <citation type="submission" date="2021-01" db="EMBL/GenBank/DDBJ databases">
        <title>FDA dAtabase for Regulatory Grade micrObial Sequences (FDA-ARGOS): Supporting development and validation of Infectious Disease Dx tests.</title>
        <authorList>
            <person name="Nelson B."/>
            <person name="Plummer A."/>
            <person name="Tallon L."/>
            <person name="Sadzewicz L."/>
            <person name="Zhao X."/>
            <person name="Boylan J."/>
            <person name="Ott S."/>
            <person name="Bowen H."/>
            <person name="Vavikolanu K."/>
            <person name="Mehta A."/>
            <person name="Aluvathingal J."/>
            <person name="Nadendla S."/>
            <person name="Myers T."/>
            <person name="Yan Y."/>
            <person name="Sichtig H."/>
        </authorList>
    </citation>
    <scope>NUCLEOTIDE SEQUENCE [LARGE SCALE GENOMIC DNA]</scope>
    <source>
        <strain evidence="1 2">FDAARGOS_1161</strain>
    </source>
</reference>
<proteinExistence type="predicted"/>
<dbReference type="RefSeq" id="WP_040372705.1">
    <property type="nucleotide sequence ID" value="NZ_CP068053.1"/>
</dbReference>
<accession>A0A974NLY9</accession>
<sequence>MRNLVGCCLFIIFAMLFTGCAGVEKEKPLSNANITIDPYNMSEKERLLISKTGVEQIEFFKLEGELKEDEDLQFSVEMYEKGKLEEELLTTSDEPNTKFEDSFISFGIGNINNENPSLKLIAGTPFGLATTNYSNNMTSFSFNKLVGKKVTLEKNKPVYLVAWVGTTKNKLRSVGSENGELPTGIEEAEVALLYRVLWTNNVKK</sequence>
<organism evidence="1 2">
    <name type="scientific">Peribacillus psychrosaccharolyticus</name>
    <name type="common">Bacillus psychrosaccharolyticus</name>
    <dbReference type="NCBI Taxonomy" id="1407"/>
    <lineage>
        <taxon>Bacteria</taxon>
        <taxon>Bacillati</taxon>
        <taxon>Bacillota</taxon>
        <taxon>Bacilli</taxon>
        <taxon>Bacillales</taxon>
        <taxon>Bacillaceae</taxon>
        <taxon>Peribacillus</taxon>
    </lineage>
</organism>